<dbReference type="EC" id="3.1.3.23" evidence="1"/>
<dbReference type="PANTHER" id="PTHR10000:SF8">
    <property type="entry name" value="HAD SUPERFAMILY HYDROLASE-LIKE, TYPE 3"/>
    <property type="match status" value="1"/>
</dbReference>
<proteinExistence type="predicted"/>
<organism evidence="1">
    <name type="scientific">bioreactor metagenome</name>
    <dbReference type="NCBI Taxonomy" id="1076179"/>
    <lineage>
        <taxon>unclassified sequences</taxon>
        <taxon>metagenomes</taxon>
        <taxon>ecological metagenomes</taxon>
    </lineage>
</organism>
<dbReference type="PANTHER" id="PTHR10000">
    <property type="entry name" value="PHOSPHOSERINE PHOSPHATASE"/>
    <property type="match status" value="1"/>
</dbReference>
<accession>A0A645A1R6</accession>
<gene>
    <name evidence="1" type="primary">yidA_17</name>
    <name evidence="1" type="ORF">SDC9_93843</name>
</gene>
<dbReference type="InterPro" id="IPR000150">
    <property type="entry name" value="Cof"/>
</dbReference>
<dbReference type="GO" id="GO:0050308">
    <property type="term" value="F:sugar-phosphatase activity"/>
    <property type="evidence" value="ECO:0007669"/>
    <property type="project" value="UniProtKB-EC"/>
</dbReference>
<sequence length="272" mass="30117">MRYAILALDLDGTLTNSKKKITPLTKQRVLEARRAGVQIVLASGRPELGIRPLARELDFYRSGGYILSNNGSRILDCKTNEALFERTVPAELYAHICEFARAEGLSALAYDDHGVLSENPEDEYVKKEAFNNGIPIRRVPLLEQAVSWPVNKFMIVGPPPRLQAALPTLKKNIGRKVNIFLSEPYFMEISPPEIEKAYAMQQLLALLGLNKSQLAFCGDGLNDLTLMRLAGLGIAMGNACEEIKSASGFITRSNEEDGVAYAIERFILPYAE</sequence>
<comment type="caution">
    <text evidence="1">The sequence shown here is derived from an EMBL/GenBank/DDBJ whole genome shotgun (WGS) entry which is preliminary data.</text>
</comment>
<dbReference type="SUPFAM" id="SSF56784">
    <property type="entry name" value="HAD-like"/>
    <property type="match status" value="1"/>
</dbReference>
<keyword evidence="1" id="KW-0378">Hydrolase</keyword>
<dbReference type="SFLD" id="SFLDG01140">
    <property type="entry name" value="C2.B:_Phosphomannomutase_and_P"/>
    <property type="match status" value="1"/>
</dbReference>
<reference evidence="1" key="1">
    <citation type="submission" date="2019-08" db="EMBL/GenBank/DDBJ databases">
        <authorList>
            <person name="Kucharzyk K."/>
            <person name="Murdoch R.W."/>
            <person name="Higgins S."/>
            <person name="Loffler F."/>
        </authorList>
    </citation>
    <scope>NUCLEOTIDE SEQUENCE</scope>
</reference>
<protein>
    <submittedName>
        <fullName evidence="1">Sugar phosphatase YidA</fullName>
        <ecNumber evidence="1">3.1.3.23</ecNumber>
    </submittedName>
</protein>
<dbReference type="GO" id="GO:0005829">
    <property type="term" value="C:cytosol"/>
    <property type="evidence" value="ECO:0007669"/>
    <property type="project" value="TreeGrafter"/>
</dbReference>
<dbReference type="Gene3D" id="3.30.1240.10">
    <property type="match status" value="1"/>
</dbReference>
<dbReference type="NCBIfam" id="TIGR00099">
    <property type="entry name" value="Cof-subfamily"/>
    <property type="match status" value="1"/>
</dbReference>
<dbReference type="AlphaFoldDB" id="A0A645A1R6"/>
<dbReference type="PROSITE" id="PS01229">
    <property type="entry name" value="COF_2"/>
    <property type="match status" value="1"/>
</dbReference>
<evidence type="ECO:0000313" key="1">
    <source>
        <dbReference type="EMBL" id="MPM47135.1"/>
    </source>
</evidence>
<dbReference type="GO" id="GO:0000287">
    <property type="term" value="F:magnesium ion binding"/>
    <property type="evidence" value="ECO:0007669"/>
    <property type="project" value="TreeGrafter"/>
</dbReference>
<dbReference type="InterPro" id="IPR036412">
    <property type="entry name" value="HAD-like_sf"/>
</dbReference>
<dbReference type="Pfam" id="PF08282">
    <property type="entry name" value="Hydrolase_3"/>
    <property type="match status" value="1"/>
</dbReference>
<dbReference type="Gene3D" id="3.40.50.1000">
    <property type="entry name" value="HAD superfamily/HAD-like"/>
    <property type="match status" value="1"/>
</dbReference>
<name>A0A645A1R6_9ZZZZ</name>
<dbReference type="SFLD" id="SFLDS00003">
    <property type="entry name" value="Haloacid_Dehalogenase"/>
    <property type="match status" value="1"/>
</dbReference>
<dbReference type="EMBL" id="VSSQ01011553">
    <property type="protein sequence ID" value="MPM47135.1"/>
    <property type="molecule type" value="Genomic_DNA"/>
</dbReference>
<dbReference type="InterPro" id="IPR023214">
    <property type="entry name" value="HAD_sf"/>
</dbReference>
<dbReference type="CDD" id="cd07516">
    <property type="entry name" value="HAD_Pase"/>
    <property type="match status" value="1"/>
</dbReference>